<evidence type="ECO:0000313" key="4">
    <source>
        <dbReference type="Proteomes" id="UP000266673"/>
    </source>
</evidence>
<dbReference type="InterPro" id="IPR001611">
    <property type="entry name" value="Leu-rich_rpt"/>
</dbReference>
<dbReference type="PANTHER" id="PTHR24111">
    <property type="entry name" value="LEUCINE-RICH REPEAT-CONTAINING PROTEIN 34"/>
    <property type="match status" value="1"/>
</dbReference>
<evidence type="ECO:0000256" key="2">
    <source>
        <dbReference type="SAM" id="SignalP"/>
    </source>
</evidence>
<dbReference type="EMBL" id="QKWP01000507">
    <property type="protein sequence ID" value="RIB18920.1"/>
    <property type="molecule type" value="Genomic_DNA"/>
</dbReference>
<feature type="chain" id="PRO_5017463986" evidence="2">
    <location>
        <begin position="24"/>
        <end position="118"/>
    </location>
</feature>
<feature type="signal peptide" evidence="2">
    <location>
        <begin position="1"/>
        <end position="23"/>
    </location>
</feature>
<accession>A0A397V916</accession>
<reference evidence="3 4" key="1">
    <citation type="submission" date="2018-06" db="EMBL/GenBank/DDBJ databases">
        <title>Comparative genomics reveals the genomic features of Rhizophagus irregularis, R. cerebriforme, R. diaphanum and Gigaspora rosea, and their symbiotic lifestyle signature.</title>
        <authorList>
            <person name="Morin E."/>
            <person name="San Clemente H."/>
            <person name="Chen E.C.H."/>
            <person name="De La Providencia I."/>
            <person name="Hainaut M."/>
            <person name="Kuo A."/>
            <person name="Kohler A."/>
            <person name="Murat C."/>
            <person name="Tang N."/>
            <person name="Roy S."/>
            <person name="Loubradou J."/>
            <person name="Henrissat B."/>
            <person name="Grigoriev I.V."/>
            <person name="Corradi N."/>
            <person name="Roux C."/>
            <person name="Martin F.M."/>
        </authorList>
    </citation>
    <scope>NUCLEOTIDE SEQUENCE [LARGE SCALE GENOMIC DNA]</scope>
    <source>
        <strain evidence="3 4">DAOM 194757</strain>
    </source>
</reference>
<keyword evidence="2" id="KW-0732">Signal</keyword>
<comment type="caution">
    <text evidence="3">The sequence shown here is derived from an EMBL/GenBank/DDBJ whole genome shotgun (WGS) entry which is preliminary data.</text>
</comment>
<evidence type="ECO:0000256" key="1">
    <source>
        <dbReference type="ARBA" id="ARBA00022737"/>
    </source>
</evidence>
<dbReference type="Pfam" id="PF13516">
    <property type="entry name" value="LRR_6"/>
    <property type="match status" value="3"/>
</dbReference>
<dbReference type="SUPFAM" id="SSF52047">
    <property type="entry name" value="RNI-like"/>
    <property type="match status" value="1"/>
</dbReference>
<dbReference type="OrthoDB" id="2324827at2759"/>
<dbReference type="InterPro" id="IPR052201">
    <property type="entry name" value="LRR-containing_regulator"/>
</dbReference>
<protein>
    <submittedName>
        <fullName evidence="3">Uncharacterized protein</fullName>
    </submittedName>
</protein>
<name>A0A397V916_9GLOM</name>
<dbReference type="AlphaFoldDB" id="A0A397V916"/>
<keyword evidence="4" id="KW-1185">Reference proteome</keyword>
<proteinExistence type="predicted"/>
<evidence type="ECO:0000313" key="3">
    <source>
        <dbReference type="EMBL" id="RIB18920.1"/>
    </source>
</evidence>
<organism evidence="3 4">
    <name type="scientific">Gigaspora rosea</name>
    <dbReference type="NCBI Taxonomy" id="44941"/>
    <lineage>
        <taxon>Eukaryota</taxon>
        <taxon>Fungi</taxon>
        <taxon>Fungi incertae sedis</taxon>
        <taxon>Mucoromycota</taxon>
        <taxon>Glomeromycotina</taxon>
        <taxon>Glomeromycetes</taxon>
        <taxon>Diversisporales</taxon>
        <taxon>Gigasporaceae</taxon>
        <taxon>Gigaspora</taxon>
    </lineage>
</organism>
<dbReference type="Gene3D" id="3.80.10.10">
    <property type="entry name" value="Ribonuclease Inhibitor"/>
    <property type="match status" value="1"/>
</dbReference>
<gene>
    <name evidence="3" type="ORF">C2G38_2183234</name>
</gene>
<keyword evidence="1" id="KW-0677">Repeat</keyword>
<sequence>MSVVSTKLFVSSILTLGKSLADALSNNTTLTSLDLSLNQLKLEAGNTLMLHNNTTLKDLNLDFYNNHLGLEGRKTLADSLYKNTTLKDLNLNFYNNYLGPKGGKALADSLHKNTTLKD</sequence>
<dbReference type="Proteomes" id="UP000266673">
    <property type="component" value="Unassembled WGS sequence"/>
</dbReference>
<dbReference type="PANTHER" id="PTHR24111:SF0">
    <property type="entry name" value="LEUCINE-RICH REPEAT-CONTAINING PROTEIN"/>
    <property type="match status" value="1"/>
</dbReference>
<dbReference type="InterPro" id="IPR032675">
    <property type="entry name" value="LRR_dom_sf"/>
</dbReference>